<dbReference type="AlphaFoldDB" id="A0A2P2PDG1"/>
<reference evidence="1" key="1">
    <citation type="submission" date="2018-02" db="EMBL/GenBank/DDBJ databases">
        <title>Rhizophora mucronata_Transcriptome.</title>
        <authorList>
            <person name="Meera S.P."/>
            <person name="Sreeshan A."/>
            <person name="Augustine A."/>
        </authorList>
    </citation>
    <scope>NUCLEOTIDE SEQUENCE</scope>
    <source>
        <tissue evidence="1">Leaf</tissue>
    </source>
</reference>
<proteinExistence type="predicted"/>
<name>A0A2P2PDG1_RHIMU</name>
<protein>
    <submittedName>
        <fullName evidence="1">Uncharacterized protein</fullName>
    </submittedName>
</protein>
<accession>A0A2P2PDG1</accession>
<dbReference type="EMBL" id="GGEC01072298">
    <property type="protein sequence ID" value="MBX52782.1"/>
    <property type="molecule type" value="Transcribed_RNA"/>
</dbReference>
<organism evidence="1">
    <name type="scientific">Rhizophora mucronata</name>
    <name type="common">Asiatic mangrove</name>
    <dbReference type="NCBI Taxonomy" id="61149"/>
    <lineage>
        <taxon>Eukaryota</taxon>
        <taxon>Viridiplantae</taxon>
        <taxon>Streptophyta</taxon>
        <taxon>Embryophyta</taxon>
        <taxon>Tracheophyta</taxon>
        <taxon>Spermatophyta</taxon>
        <taxon>Magnoliopsida</taxon>
        <taxon>eudicotyledons</taxon>
        <taxon>Gunneridae</taxon>
        <taxon>Pentapetalae</taxon>
        <taxon>rosids</taxon>
        <taxon>fabids</taxon>
        <taxon>Malpighiales</taxon>
        <taxon>Rhizophoraceae</taxon>
        <taxon>Rhizophora</taxon>
    </lineage>
</organism>
<evidence type="ECO:0000313" key="1">
    <source>
        <dbReference type="EMBL" id="MBX52782.1"/>
    </source>
</evidence>
<sequence>MPQLNLNLVQVNFHSYLNIFNIPNTYHTIGHIFDKLLAFFMLNFISQHSKP</sequence>